<evidence type="ECO:0000313" key="2">
    <source>
        <dbReference type="EMBL" id="KAK0447176.1"/>
    </source>
</evidence>
<dbReference type="GO" id="GO:0004672">
    <property type="term" value="F:protein kinase activity"/>
    <property type="evidence" value="ECO:0007669"/>
    <property type="project" value="InterPro"/>
</dbReference>
<reference evidence="2" key="1">
    <citation type="submission" date="2023-06" db="EMBL/GenBank/DDBJ databases">
        <authorList>
            <consortium name="Lawrence Berkeley National Laboratory"/>
            <person name="Ahrendt S."/>
            <person name="Sahu N."/>
            <person name="Indic B."/>
            <person name="Wong-Bajracharya J."/>
            <person name="Merenyi Z."/>
            <person name="Ke H.-M."/>
            <person name="Monk M."/>
            <person name="Kocsube S."/>
            <person name="Drula E."/>
            <person name="Lipzen A."/>
            <person name="Balint B."/>
            <person name="Henrissat B."/>
            <person name="Andreopoulos B."/>
            <person name="Martin F.M."/>
            <person name="Harder C.B."/>
            <person name="Rigling D."/>
            <person name="Ford K.L."/>
            <person name="Foster G.D."/>
            <person name="Pangilinan J."/>
            <person name="Papanicolaou A."/>
            <person name="Barry K."/>
            <person name="LaButti K."/>
            <person name="Viragh M."/>
            <person name="Koriabine M."/>
            <person name="Yan M."/>
            <person name="Riley R."/>
            <person name="Champramary S."/>
            <person name="Plett K.L."/>
            <person name="Tsai I.J."/>
            <person name="Slot J."/>
            <person name="Sipos G."/>
            <person name="Plett J."/>
            <person name="Nagy L.G."/>
            <person name="Grigoriev I.V."/>
        </authorList>
    </citation>
    <scope>NUCLEOTIDE SEQUENCE</scope>
    <source>
        <strain evidence="2">FPL87.14</strain>
    </source>
</reference>
<organism evidence="2 3">
    <name type="scientific">Armillaria borealis</name>
    <dbReference type="NCBI Taxonomy" id="47425"/>
    <lineage>
        <taxon>Eukaryota</taxon>
        <taxon>Fungi</taxon>
        <taxon>Dikarya</taxon>
        <taxon>Basidiomycota</taxon>
        <taxon>Agaricomycotina</taxon>
        <taxon>Agaricomycetes</taxon>
        <taxon>Agaricomycetidae</taxon>
        <taxon>Agaricales</taxon>
        <taxon>Marasmiineae</taxon>
        <taxon>Physalacriaceae</taxon>
        <taxon>Armillaria</taxon>
    </lineage>
</organism>
<name>A0AA39JST4_9AGAR</name>
<dbReference type="GO" id="GO:0005524">
    <property type="term" value="F:ATP binding"/>
    <property type="evidence" value="ECO:0007669"/>
    <property type="project" value="InterPro"/>
</dbReference>
<dbReference type="AlphaFoldDB" id="A0AA39JST4"/>
<dbReference type="InterPro" id="IPR011009">
    <property type="entry name" value="Kinase-like_dom_sf"/>
</dbReference>
<accession>A0AA39JST4</accession>
<dbReference type="Proteomes" id="UP001175226">
    <property type="component" value="Unassembled WGS sequence"/>
</dbReference>
<comment type="caution">
    <text evidence="2">The sequence shown here is derived from an EMBL/GenBank/DDBJ whole genome shotgun (WGS) entry which is preliminary data.</text>
</comment>
<protein>
    <recommendedName>
        <fullName evidence="1">Protein kinase domain-containing protein</fullName>
    </recommendedName>
</protein>
<proteinExistence type="predicted"/>
<dbReference type="SUPFAM" id="SSF56112">
    <property type="entry name" value="Protein kinase-like (PK-like)"/>
    <property type="match status" value="1"/>
</dbReference>
<dbReference type="PROSITE" id="PS50011">
    <property type="entry name" value="PROTEIN_KINASE_DOM"/>
    <property type="match status" value="1"/>
</dbReference>
<feature type="domain" description="Protein kinase" evidence="1">
    <location>
        <begin position="56"/>
        <end position="222"/>
    </location>
</feature>
<dbReference type="Pfam" id="PF06293">
    <property type="entry name" value="Kdo"/>
    <property type="match status" value="1"/>
</dbReference>
<dbReference type="InterPro" id="IPR000719">
    <property type="entry name" value="Prot_kinase_dom"/>
</dbReference>
<keyword evidence="3" id="KW-1185">Reference proteome</keyword>
<gene>
    <name evidence="2" type="ORF">EV421DRAFT_187487</name>
</gene>
<evidence type="ECO:0000313" key="3">
    <source>
        <dbReference type="Proteomes" id="UP001175226"/>
    </source>
</evidence>
<sequence>MILQHPWLRSSDIHRIFVHRNSEDIPAVSRPLVCRESFMNLCRHAPRIPSTNVDTVALVDEIAVSRWSSVWRCRIEGDDKLRIMKLVPILHSAMVLRELYIYEVALKDCSLVPVCYGVFQRPAGGWFGFLLEDVGDTLEETYGMSWRDVKRGVSATEWQKLVDSVIELHSLGVVHGDLEPRNVARTVDGFKFFDFGRSRLHLCQRDQCGELQNLLDVYSDDV</sequence>
<dbReference type="EMBL" id="JAUEPT010000012">
    <property type="protein sequence ID" value="KAK0447176.1"/>
    <property type="molecule type" value="Genomic_DNA"/>
</dbReference>
<evidence type="ECO:0000259" key="1">
    <source>
        <dbReference type="PROSITE" id="PS50011"/>
    </source>
</evidence>
<dbReference type="Gene3D" id="1.10.510.10">
    <property type="entry name" value="Transferase(Phosphotransferase) domain 1"/>
    <property type="match status" value="1"/>
</dbReference>